<name>X0VJJ5_9ZZZZ</name>
<dbReference type="PANTHER" id="PTHR30486">
    <property type="entry name" value="TWITCHING MOTILITY PROTEIN PILT"/>
    <property type="match status" value="1"/>
</dbReference>
<feature type="non-terminal residue" evidence="3">
    <location>
        <position position="1"/>
    </location>
</feature>
<dbReference type="InterPro" id="IPR027417">
    <property type="entry name" value="P-loop_NTPase"/>
</dbReference>
<comment type="similarity">
    <text evidence="1">Belongs to the GSP E family.</text>
</comment>
<organism evidence="3">
    <name type="scientific">marine sediment metagenome</name>
    <dbReference type="NCBI Taxonomy" id="412755"/>
    <lineage>
        <taxon>unclassified sequences</taxon>
        <taxon>metagenomes</taxon>
        <taxon>ecological metagenomes</taxon>
    </lineage>
</organism>
<dbReference type="GO" id="GO:0016887">
    <property type="term" value="F:ATP hydrolysis activity"/>
    <property type="evidence" value="ECO:0007669"/>
    <property type="project" value="InterPro"/>
</dbReference>
<dbReference type="AlphaFoldDB" id="X0VJJ5"/>
<dbReference type="PANTHER" id="PTHR30486:SF16">
    <property type="entry name" value="TWITCHING MOTILITY PROTEIN PILT"/>
    <property type="match status" value="1"/>
</dbReference>
<comment type="caution">
    <text evidence="3">The sequence shown here is derived from an EMBL/GenBank/DDBJ whole genome shotgun (WGS) entry which is preliminary data.</text>
</comment>
<gene>
    <name evidence="3" type="ORF">S01H1_43029</name>
</gene>
<sequence length="153" mass="17124">DVIMVGEMRDLETVSGALTAAETGHLVFSTLHTQDAPQTIDRIIDIFPTHQQKQIRTQLATTLRAVLVQQLLPNSRGDGRVVATELMFVNSAIANMIRESKAHQIYTAIQAGGRRGMMTMDMSLASLYKHGMISRDLCMEKAHNREEMQRMIV</sequence>
<feature type="domain" description="Bacterial type II secretion system protein E" evidence="2">
    <location>
        <begin position="1"/>
        <end position="87"/>
    </location>
</feature>
<dbReference type="InterPro" id="IPR001482">
    <property type="entry name" value="T2SS/T4SS_dom"/>
</dbReference>
<dbReference type="InterPro" id="IPR050921">
    <property type="entry name" value="T4SS_GSP_E_ATPase"/>
</dbReference>
<dbReference type="Pfam" id="PF00437">
    <property type="entry name" value="T2SSE"/>
    <property type="match status" value="1"/>
</dbReference>
<dbReference type="EMBL" id="BARS01027388">
    <property type="protein sequence ID" value="GAG11382.1"/>
    <property type="molecule type" value="Genomic_DNA"/>
</dbReference>
<protein>
    <recommendedName>
        <fullName evidence="2">Bacterial type II secretion system protein E domain-containing protein</fullName>
    </recommendedName>
</protein>
<reference evidence="3" key="1">
    <citation type="journal article" date="2014" name="Front. Microbiol.">
        <title>High frequency of phylogenetically diverse reductive dehalogenase-homologous genes in deep subseafloor sedimentary metagenomes.</title>
        <authorList>
            <person name="Kawai M."/>
            <person name="Futagami T."/>
            <person name="Toyoda A."/>
            <person name="Takaki Y."/>
            <person name="Nishi S."/>
            <person name="Hori S."/>
            <person name="Arai W."/>
            <person name="Tsubouchi T."/>
            <person name="Morono Y."/>
            <person name="Uchiyama I."/>
            <person name="Ito T."/>
            <person name="Fujiyama A."/>
            <person name="Inagaki F."/>
            <person name="Takami H."/>
        </authorList>
    </citation>
    <scope>NUCLEOTIDE SEQUENCE</scope>
    <source>
        <strain evidence="3">Expedition CK06-06</strain>
    </source>
</reference>
<evidence type="ECO:0000256" key="1">
    <source>
        <dbReference type="ARBA" id="ARBA00006611"/>
    </source>
</evidence>
<accession>X0VJJ5</accession>
<proteinExistence type="inferred from homology"/>
<evidence type="ECO:0000259" key="2">
    <source>
        <dbReference type="Pfam" id="PF00437"/>
    </source>
</evidence>
<evidence type="ECO:0000313" key="3">
    <source>
        <dbReference type="EMBL" id="GAG11382.1"/>
    </source>
</evidence>
<dbReference type="SUPFAM" id="SSF52540">
    <property type="entry name" value="P-loop containing nucleoside triphosphate hydrolases"/>
    <property type="match status" value="1"/>
</dbReference>
<dbReference type="Gene3D" id="3.40.50.300">
    <property type="entry name" value="P-loop containing nucleotide triphosphate hydrolases"/>
    <property type="match status" value="1"/>
</dbReference>